<dbReference type="OrthoDB" id="2452521at2"/>
<comment type="caution">
    <text evidence="1">The sequence shown here is derived from an EMBL/GenBank/DDBJ whole genome shotgun (WGS) entry which is preliminary data.</text>
</comment>
<accession>A0A3M7TQK3</accession>
<evidence type="ECO:0000313" key="2">
    <source>
        <dbReference type="Proteomes" id="UP000278746"/>
    </source>
</evidence>
<reference evidence="1 2" key="1">
    <citation type="submission" date="2018-10" db="EMBL/GenBank/DDBJ databases">
        <title>Bacillus Keqinensis sp. nov., a moderately halophilic bacterium isolated from a saline-alkaline lake.</title>
        <authorList>
            <person name="Wang H."/>
        </authorList>
    </citation>
    <scope>NUCLEOTIDE SEQUENCE [LARGE SCALE GENOMIC DNA]</scope>
    <source>
        <strain evidence="1 2">KQ-3</strain>
    </source>
</reference>
<dbReference type="Proteomes" id="UP000278746">
    <property type="component" value="Unassembled WGS sequence"/>
</dbReference>
<sequence length="233" mass="26652">MSKSIVEKLNLKKYQSPAIIHLPEGETHFDGLETYETELTPGSSYDLIFAFTLDMPSLQKMVGDVIEHQYLKKGGYMFIAYPKKGNKRYPAYIHRDDLFEGVGADEKGRIGTSTITFSLMVSLDETFTVVGFKDDSKSPKKSANRASQCVDDYIEQIPDIEKDLEQVPDVLQFYQSLTPGYRKDWARFVYSAKQEKTRDKRREEMKAILSAGHKSRDLYMRAVPAADRKLPKV</sequence>
<keyword evidence="2" id="KW-1185">Reference proteome</keyword>
<proteinExistence type="predicted"/>
<evidence type="ECO:0000313" key="1">
    <source>
        <dbReference type="EMBL" id="RNA66969.1"/>
    </source>
</evidence>
<evidence type="ECO:0008006" key="3">
    <source>
        <dbReference type="Google" id="ProtNLM"/>
    </source>
</evidence>
<dbReference type="AlphaFoldDB" id="A0A3M7TQK3"/>
<name>A0A3M7TQK3_9BACI</name>
<gene>
    <name evidence="1" type="ORF">EBO34_17390</name>
</gene>
<dbReference type="RefSeq" id="WP_122900942.1">
    <property type="nucleotide sequence ID" value="NZ_RHIB01000003.1"/>
</dbReference>
<protein>
    <recommendedName>
        <fullName evidence="3">YdeI/OmpD-associated family protein</fullName>
    </recommendedName>
</protein>
<dbReference type="EMBL" id="RHIB01000003">
    <property type="protein sequence ID" value="RNA66969.1"/>
    <property type="molecule type" value="Genomic_DNA"/>
</dbReference>
<organism evidence="1 2">
    <name type="scientific">Alteribacter keqinensis</name>
    <dbReference type="NCBI Taxonomy" id="2483800"/>
    <lineage>
        <taxon>Bacteria</taxon>
        <taxon>Bacillati</taxon>
        <taxon>Bacillota</taxon>
        <taxon>Bacilli</taxon>
        <taxon>Bacillales</taxon>
        <taxon>Bacillaceae</taxon>
        <taxon>Alteribacter</taxon>
    </lineage>
</organism>
<dbReference type="Pfam" id="PF13376">
    <property type="entry name" value="OmdA"/>
    <property type="match status" value="1"/>
</dbReference>